<name>A0A915EEQ0_9BILA</name>
<feature type="region of interest" description="Disordered" evidence="1">
    <location>
        <begin position="42"/>
        <end position="63"/>
    </location>
</feature>
<dbReference type="AlphaFoldDB" id="A0A915EEQ0"/>
<evidence type="ECO:0000256" key="1">
    <source>
        <dbReference type="SAM" id="MobiDB-lite"/>
    </source>
</evidence>
<evidence type="ECO:0000313" key="3">
    <source>
        <dbReference type="WBParaSite" id="jg5883"/>
    </source>
</evidence>
<feature type="compositionally biased region" description="Basic and acidic residues" evidence="1">
    <location>
        <begin position="43"/>
        <end position="62"/>
    </location>
</feature>
<reference evidence="3" key="1">
    <citation type="submission" date="2022-11" db="UniProtKB">
        <authorList>
            <consortium name="WormBaseParasite"/>
        </authorList>
    </citation>
    <scope>IDENTIFICATION</scope>
</reference>
<accession>A0A915EEQ0</accession>
<proteinExistence type="predicted"/>
<protein>
    <submittedName>
        <fullName evidence="3">Uncharacterized protein</fullName>
    </submittedName>
</protein>
<keyword evidence="2" id="KW-1185">Reference proteome</keyword>
<dbReference type="Proteomes" id="UP000887574">
    <property type="component" value="Unplaced"/>
</dbReference>
<dbReference type="WBParaSite" id="jg5883">
    <property type="protein sequence ID" value="jg5883"/>
    <property type="gene ID" value="jg5883"/>
</dbReference>
<sequence>MKLLTRLLAPCPERRISAFEALKSDWFEEKPFHFLRTCFQHGRQSEQNKKPPPQKVEEEKLPEMSAEQLKLLSDLNVDVKHAAKSGFTLKFGAQKKSR</sequence>
<evidence type="ECO:0000313" key="2">
    <source>
        <dbReference type="Proteomes" id="UP000887574"/>
    </source>
</evidence>
<organism evidence="2 3">
    <name type="scientific">Ditylenchus dipsaci</name>
    <dbReference type="NCBI Taxonomy" id="166011"/>
    <lineage>
        <taxon>Eukaryota</taxon>
        <taxon>Metazoa</taxon>
        <taxon>Ecdysozoa</taxon>
        <taxon>Nematoda</taxon>
        <taxon>Chromadorea</taxon>
        <taxon>Rhabditida</taxon>
        <taxon>Tylenchina</taxon>
        <taxon>Tylenchomorpha</taxon>
        <taxon>Sphaerularioidea</taxon>
        <taxon>Anguinidae</taxon>
        <taxon>Anguininae</taxon>
        <taxon>Ditylenchus</taxon>
    </lineage>
</organism>